<evidence type="ECO:0000313" key="2">
    <source>
        <dbReference type="EMBL" id="MFC0206413.1"/>
    </source>
</evidence>
<dbReference type="RefSeq" id="WP_379489033.1">
    <property type="nucleotide sequence ID" value="NZ_JBHLWK010000027.1"/>
</dbReference>
<feature type="region of interest" description="Disordered" evidence="1">
    <location>
        <begin position="150"/>
        <end position="178"/>
    </location>
</feature>
<dbReference type="EMBL" id="JBHLWK010000027">
    <property type="protein sequence ID" value="MFC0206413.1"/>
    <property type="molecule type" value="Genomic_DNA"/>
</dbReference>
<organism evidence="2 3">
    <name type="scientific">Novosphingobium soli</name>
    <dbReference type="NCBI Taxonomy" id="574956"/>
    <lineage>
        <taxon>Bacteria</taxon>
        <taxon>Pseudomonadati</taxon>
        <taxon>Pseudomonadota</taxon>
        <taxon>Alphaproteobacteria</taxon>
        <taxon>Sphingomonadales</taxon>
        <taxon>Sphingomonadaceae</taxon>
        <taxon>Novosphingobium</taxon>
    </lineage>
</organism>
<gene>
    <name evidence="2" type="ORF">ACFFJC_19280</name>
</gene>
<comment type="caution">
    <text evidence="2">The sequence shown here is derived from an EMBL/GenBank/DDBJ whole genome shotgun (WGS) entry which is preliminary data.</text>
</comment>
<reference evidence="2 3" key="1">
    <citation type="submission" date="2024-09" db="EMBL/GenBank/DDBJ databases">
        <authorList>
            <person name="Sun Q."/>
            <person name="Mori K."/>
        </authorList>
    </citation>
    <scope>NUCLEOTIDE SEQUENCE [LARGE SCALE GENOMIC DNA]</scope>
    <source>
        <strain evidence="2 3">CCM 7706</strain>
    </source>
</reference>
<sequence length="178" mass="19283">MPSAATRLKELRQSARPKLSIRRAADVLEMGHSSYAFYENANLFKKPHLPLDLTRRIAVAFADFGVDPAEVMKLAGLKEAEAEPEVRAAEAARPPVQYVQLQVALPSEAALREMFAKLLVLVPEDASRDETAEILARWLPSGFAGIGPYLPDPGAAASPSIDAPPRSAATDDRESPRP</sequence>
<name>A0ABV6D1B7_9SPHN</name>
<dbReference type="Proteomes" id="UP001589798">
    <property type="component" value="Unassembled WGS sequence"/>
</dbReference>
<protein>
    <submittedName>
        <fullName evidence="2">XRE family transcriptional regulator</fullName>
    </submittedName>
</protein>
<evidence type="ECO:0000256" key="1">
    <source>
        <dbReference type="SAM" id="MobiDB-lite"/>
    </source>
</evidence>
<evidence type="ECO:0000313" key="3">
    <source>
        <dbReference type="Proteomes" id="UP001589798"/>
    </source>
</evidence>
<proteinExistence type="predicted"/>
<feature type="compositionally biased region" description="Basic and acidic residues" evidence="1">
    <location>
        <begin position="169"/>
        <end position="178"/>
    </location>
</feature>
<keyword evidence="3" id="KW-1185">Reference proteome</keyword>
<accession>A0ABV6D1B7</accession>